<dbReference type="EMBL" id="CM037617">
    <property type="protein sequence ID" value="KAH8003987.1"/>
    <property type="molecule type" value="Genomic_DNA"/>
</dbReference>
<keyword evidence="2" id="KW-1185">Reference proteome</keyword>
<accession>A0ACB8FFF0</accession>
<protein>
    <submittedName>
        <fullName evidence="1">Uncharacterized protein</fullName>
    </submittedName>
</protein>
<reference evidence="1" key="1">
    <citation type="submission" date="2021-08" db="EMBL/GenBank/DDBJ databases">
        <title>The first chromosome-level gecko genome reveals the dynamic sex chromosomes of Neotropical dwarf geckos (Sphaerodactylidae: Sphaerodactylus).</title>
        <authorList>
            <person name="Pinto B.J."/>
            <person name="Keating S.E."/>
            <person name="Gamble T."/>
        </authorList>
    </citation>
    <scope>NUCLEOTIDE SEQUENCE</scope>
    <source>
        <strain evidence="1">TG3544</strain>
    </source>
</reference>
<comment type="caution">
    <text evidence="1">The sequence shown here is derived from an EMBL/GenBank/DDBJ whole genome shotgun (WGS) entry which is preliminary data.</text>
</comment>
<organism evidence="1 2">
    <name type="scientific">Sphaerodactylus townsendi</name>
    <dbReference type="NCBI Taxonomy" id="933632"/>
    <lineage>
        <taxon>Eukaryota</taxon>
        <taxon>Metazoa</taxon>
        <taxon>Chordata</taxon>
        <taxon>Craniata</taxon>
        <taxon>Vertebrata</taxon>
        <taxon>Euteleostomi</taxon>
        <taxon>Lepidosauria</taxon>
        <taxon>Squamata</taxon>
        <taxon>Bifurcata</taxon>
        <taxon>Gekkota</taxon>
        <taxon>Sphaerodactylidae</taxon>
        <taxon>Sphaerodactylus</taxon>
    </lineage>
</organism>
<dbReference type="Proteomes" id="UP000827872">
    <property type="component" value="Linkage Group LG04"/>
</dbReference>
<evidence type="ECO:0000313" key="2">
    <source>
        <dbReference type="Proteomes" id="UP000827872"/>
    </source>
</evidence>
<name>A0ACB8FFF0_9SAUR</name>
<sequence length="147" mass="15609">MGGAAEGGGAQSNPGGVSPAHQKSLEKTRLLALQLPGRSGGSGLWYGQQRPPPPSRPSAHQPASCFLPLLELLSQPGEDPKTHGHLFPDSELHSTRAVVLAVVLALLLAALVLVVIKICRQSRELSLSTVWSTMDDKELLMRSGYTL</sequence>
<evidence type="ECO:0000313" key="1">
    <source>
        <dbReference type="EMBL" id="KAH8003987.1"/>
    </source>
</evidence>
<proteinExistence type="predicted"/>
<gene>
    <name evidence="1" type="ORF">K3G42_001254</name>
</gene>